<proteinExistence type="predicted"/>
<evidence type="ECO:0000313" key="3">
    <source>
        <dbReference type="Proteomes" id="UP001234581"/>
    </source>
</evidence>
<organism evidence="2 3">
    <name type="scientific">Lichtheimia ornata</name>
    <dbReference type="NCBI Taxonomy" id="688661"/>
    <lineage>
        <taxon>Eukaryota</taxon>
        <taxon>Fungi</taxon>
        <taxon>Fungi incertae sedis</taxon>
        <taxon>Mucoromycota</taxon>
        <taxon>Mucoromycotina</taxon>
        <taxon>Mucoromycetes</taxon>
        <taxon>Mucorales</taxon>
        <taxon>Lichtheimiaceae</taxon>
        <taxon>Lichtheimia</taxon>
    </lineage>
</organism>
<keyword evidence="3" id="KW-1185">Reference proteome</keyword>
<dbReference type="GeneID" id="83219502"/>
<dbReference type="AlphaFoldDB" id="A0AAD7UT57"/>
<feature type="compositionally biased region" description="Basic and acidic residues" evidence="1">
    <location>
        <begin position="113"/>
        <end position="126"/>
    </location>
</feature>
<name>A0AAD7UT57_9FUNG</name>
<comment type="caution">
    <text evidence="2">The sequence shown here is derived from an EMBL/GenBank/DDBJ whole genome shotgun (WGS) entry which is preliminary data.</text>
</comment>
<dbReference type="RefSeq" id="XP_058337173.1">
    <property type="nucleotide sequence ID" value="XM_058492061.1"/>
</dbReference>
<feature type="region of interest" description="Disordered" evidence="1">
    <location>
        <begin position="113"/>
        <end position="196"/>
    </location>
</feature>
<feature type="compositionally biased region" description="Acidic residues" evidence="1">
    <location>
        <begin position="166"/>
        <end position="179"/>
    </location>
</feature>
<dbReference type="Proteomes" id="UP001234581">
    <property type="component" value="Unassembled WGS sequence"/>
</dbReference>
<dbReference type="EMBL" id="JARTCD010000112">
    <property type="protein sequence ID" value="KAJ8652259.1"/>
    <property type="molecule type" value="Genomic_DNA"/>
</dbReference>
<gene>
    <name evidence="2" type="ORF">O0I10_012115</name>
</gene>
<accession>A0AAD7UT57</accession>
<evidence type="ECO:0000313" key="2">
    <source>
        <dbReference type="EMBL" id="KAJ8652259.1"/>
    </source>
</evidence>
<sequence length="594" mass="66721">MSTEKASLTYLRSNHNRKHFSIINFYKHFKFTNRIDGENEFKAAVGEARRTASKASKWKNWLEKATSNNFQLLRNEDIDAFWSNKESSRAENGAVHNFRLFIYDKVATQEKAKHDQLKRVGSEHVEQQPSPKRLASMASSSATGPFATPVVAAPIATPSGSSVSTQDDDEDGEDIDIDIDVNTNKNPYLSPRRPRDLEQPQPLALGDEIDDFFSDAAPTTLRLPAGFELGPVPDESFMIGTTNMTARFHTYKQNALQAACSGKGLQIESQTHEIAALSHVLILKQGQYSKMMVDVFGEGSLDSMYYKSRALALDHDLKFPDKAFVDISNILDELAHPEPEKRSSRLTVMSKLLAIASNEAYNVSRVIFGLAMLLSKIPNMPIANATCISETELWNCFYDPLLTAVLADPEKDMMLRWVNTITPEGRRKMSHSRPDAVISLFSQSRYDDTIGHGEAKVAEPNRNTDALCRDLLRLAMFGKSTIDSGTTSVPISFQIHGFNIRFYLMELKHEAMYTMTEIAHLQVPDSLDTISGLLSKNTLNTLLRLNHLVVKIKENKANGLNTPDRMKRASLSTPELHQLLDRTKNRRRHCPLLF</sequence>
<feature type="compositionally biased region" description="Low complexity" evidence="1">
    <location>
        <begin position="145"/>
        <end position="158"/>
    </location>
</feature>
<protein>
    <submittedName>
        <fullName evidence="2">Uncharacterized protein</fullName>
    </submittedName>
</protein>
<evidence type="ECO:0000256" key="1">
    <source>
        <dbReference type="SAM" id="MobiDB-lite"/>
    </source>
</evidence>
<reference evidence="2 3" key="1">
    <citation type="submission" date="2023-03" db="EMBL/GenBank/DDBJ databases">
        <title>Genome sequence of Lichtheimia ornata CBS 291.66.</title>
        <authorList>
            <person name="Mohabir J.T."/>
            <person name="Shea T.P."/>
            <person name="Kurbessoian T."/>
            <person name="Berby B."/>
            <person name="Fontaine J."/>
            <person name="Livny J."/>
            <person name="Gnirke A."/>
            <person name="Stajich J.E."/>
            <person name="Cuomo C.A."/>
        </authorList>
    </citation>
    <scope>NUCLEOTIDE SEQUENCE [LARGE SCALE GENOMIC DNA]</scope>
    <source>
        <strain evidence="2">CBS 291.66</strain>
    </source>
</reference>